<dbReference type="InParanoid" id="A0A0C3BLG9"/>
<protein>
    <recommendedName>
        <fullName evidence="2">Ribonuclease H1 N-terminal domain-containing protein</fullName>
    </recommendedName>
</protein>
<evidence type="ECO:0000313" key="4">
    <source>
        <dbReference type="Proteomes" id="UP000054166"/>
    </source>
</evidence>
<organism evidence="3 4">
    <name type="scientific">Piloderma croceum (strain F 1598)</name>
    <dbReference type="NCBI Taxonomy" id="765440"/>
    <lineage>
        <taxon>Eukaryota</taxon>
        <taxon>Fungi</taxon>
        <taxon>Dikarya</taxon>
        <taxon>Basidiomycota</taxon>
        <taxon>Agaricomycotina</taxon>
        <taxon>Agaricomycetes</taxon>
        <taxon>Agaricomycetidae</taxon>
        <taxon>Atheliales</taxon>
        <taxon>Atheliaceae</taxon>
        <taxon>Piloderma</taxon>
    </lineage>
</organism>
<dbReference type="STRING" id="765440.A0A0C3BLG9"/>
<dbReference type="HOGENOM" id="CLU_065202_0_0_1"/>
<name>A0A0C3BLG9_PILCF</name>
<sequence length="363" mass="40787">MAPIYNNSFRDDIDIINCINSLRRDSQPNPPPNNSNIPPHSNPLRYKDREVIEIFSSDEEEQPETARSKEVRPNRPSSVSSDDYPNDATHWVEYNVRDRWQARAKEMCSDEEEQPETTRSKEDRPNRASLGSPDEYPDPEIDRLIAMVDLQTLDGPSHASPTAPTEPTYNVPVGQQTGIVGSWHRAGHLSQGYPGGKAIRMRVEPPRKKCRFPPAAYVVFEGLMPGIYDTWAQCKAQVYCIPHNVYQGFRTRVEAERAYVLAFAMDSLRILPHREASADTGPAPGGPTPEALMQAFAMASDDFLGAEWHVVFKGKCPGVYPAWNFAATQVNGISKSLYFKYPLKDEAERAFRIAQQAGEVAYL</sequence>
<dbReference type="Gene3D" id="3.40.970.10">
    <property type="entry name" value="Ribonuclease H1, N-terminal domain"/>
    <property type="match status" value="2"/>
</dbReference>
<dbReference type="Pfam" id="PF01693">
    <property type="entry name" value="Cauli_VI"/>
    <property type="match status" value="2"/>
</dbReference>
<proteinExistence type="predicted"/>
<feature type="compositionally biased region" description="Basic and acidic residues" evidence="1">
    <location>
        <begin position="64"/>
        <end position="73"/>
    </location>
</feature>
<dbReference type="Proteomes" id="UP000054166">
    <property type="component" value="Unassembled WGS sequence"/>
</dbReference>
<feature type="domain" description="Ribonuclease H1 N-terminal" evidence="2">
    <location>
        <begin position="308"/>
        <end position="349"/>
    </location>
</feature>
<dbReference type="InterPro" id="IPR011320">
    <property type="entry name" value="RNase_H1_N"/>
</dbReference>
<dbReference type="SUPFAM" id="SSF55658">
    <property type="entry name" value="L9 N-domain-like"/>
    <property type="match status" value="2"/>
</dbReference>
<keyword evidence="4" id="KW-1185">Reference proteome</keyword>
<dbReference type="EMBL" id="KN832979">
    <property type="protein sequence ID" value="KIM87298.1"/>
    <property type="molecule type" value="Genomic_DNA"/>
</dbReference>
<dbReference type="AlphaFoldDB" id="A0A0C3BLG9"/>
<dbReference type="InterPro" id="IPR009027">
    <property type="entry name" value="Ribosomal_bL9/RNase_H1_N"/>
</dbReference>
<feature type="region of interest" description="Disordered" evidence="1">
    <location>
        <begin position="105"/>
        <end position="139"/>
    </location>
</feature>
<feature type="compositionally biased region" description="Low complexity" evidence="1">
    <location>
        <begin position="34"/>
        <end position="43"/>
    </location>
</feature>
<reference evidence="3 4" key="1">
    <citation type="submission" date="2014-04" db="EMBL/GenBank/DDBJ databases">
        <authorList>
            <consortium name="DOE Joint Genome Institute"/>
            <person name="Kuo A."/>
            <person name="Tarkka M."/>
            <person name="Buscot F."/>
            <person name="Kohler A."/>
            <person name="Nagy L.G."/>
            <person name="Floudas D."/>
            <person name="Copeland A."/>
            <person name="Barry K.W."/>
            <person name="Cichocki N."/>
            <person name="Veneault-Fourrey C."/>
            <person name="LaButti K."/>
            <person name="Lindquist E.A."/>
            <person name="Lipzen A."/>
            <person name="Lundell T."/>
            <person name="Morin E."/>
            <person name="Murat C."/>
            <person name="Sun H."/>
            <person name="Tunlid A."/>
            <person name="Henrissat B."/>
            <person name="Grigoriev I.V."/>
            <person name="Hibbett D.S."/>
            <person name="Martin F."/>
            <person name="Nordberg H.P."/>
            <person name="Cantor M.N."/>
            <person name="Hua S.X."/>
        </authorList>
    </citation>
    <scope>NUCLEOTIDE SEQUENCE [LARGE SCALE GENOMIC DNA]</scope>
    <source>
        <strain evidence="3 4">F 1598</strain>
    </source>
</reference>
<evidence type="ECO:0000256" key="1">
    <source>
        <dbReference type="SAM" id="MobiDB-lite"/>
    </source>
</evidence>
<evidence type="ECO:0000259" key="2">
    <source>
        <dbReference type="Pfam" id="PF01693"/>
    </source>
</evidence>
<gene>
    <name evidence="3" type="ORF">PILCRDRAFT_3798</name>
</gene>
<dbReference type="InterPro" id="IPR037056">
    <property type="entry name" value="RNase_H1_N_sf"/>
</dbReference>
<evidence type="ECO:0000313" key="3">
    <source>
        <dbReference type="EMBL" id="KIM87298.1"/>
    </source>
</evidence>
<reference evidence="4" key="2">
    <citation type="submission" date="2015-01" db="EMBL/GenBank/DDBJ databases">
        <title>Evolutionary Origins and Diversification of the Mycorrhizal Mutualists.</title>
        <authorList>
            <consortium name="DOE Joint Genome Institute"/>
            <consortium name="Mycorrhizal Genomics Consortium"/>
            <person name="Kohler A."/>
            <person name="Kuo A."/>
            <person name="Nagy L.G."/>
            <person name="Floudas D."/>
            <person name="Copeland A."/>
            <person name="Barry K.W."/>
            <person name="Cichocki N."/>
            <person name="Veneault-Fourrey C."/>
            <person name="LaButti K."/>
            <person name="Lindquist E.A."/>
            <person name="Lipzen A."/>
            <person name="Lundell T."/>
            <person name="Morin E."/>
            <person name="Murat C."/>
            <person name="Riley R."/>
            <person name="Ohm R."/>
            <person name="Sun H."/>
            <person name="Tunlid A."/>
            <person name="Henrissat B."/>
            <person name="Grigoriev I.V."/>
            <person name="Hibbett D.S."/>
            <person name="Martin F."/>
        </authorList>
    </citation>
    <scope>NUCLEOTIDE SEQUENCE [LARGE SCALE GENOMIC DNA]</scope>
    <source>
        <strain evidence="4">F 1598</strain>
    </source>
</reference>
<feature type="region of interest" description="Disordered" evidence="1">
    <location>
        <begin position="22"/>
        <end position="87"/>
    </location>
</feature>
<dbReference type="OrthoDB" id="3254429at2759"/>
<feature type="domain" description="Ribonuclease H1 N-terminal" evidence="2">
    <location>
        <begin position="216"/>
        <end position="257"/>
    </location>
</feature>
<accession>A0A0C3BLG9</accession>
<feature type="compositionally biased region" description="Basic and acidic residues" evidence="1">
    <location>
        <begin position="116"/>
        <end position="126"/>
    </location>
</feature>